<dbReference type="EMBL" id="MUJZ01013340">
    <property type="protein sequence ID" value="OTF81498.1"/>
    <property type="molecule type" value="Genomic_DNA"/>
</dbReference>
<accession>A0A1Y3BNI7</accession>
<evidence type="ECO:0000256" key="1">
    <source>
        <dbReference type="SAM" id="Coils"/>
    </source>
</evidence>
<feature type="compositionally biased region" description="Low complexity" evidence="2">
    <location>
        <begin position="48"/>
        <end position="59"/>
    </location>
</feature>
<feature type="non-terminal residue" evidence="4">
    <location>
        <position position="1"/>
    </location>
</feature>
<feature type="domain" description="Hepatocyte growth factor-regulated tyrosine kinase substrate helical" evidence="3">
    <location>
        <begin position="84"/>
        <end position="177"/>
    </location>
</feature>
<feature type="region of interest" description="Disordered" evidence="2">
    <location>
        <begin position="282"/>
        <end position="310"/>
    </location>
</feature>
<reference evidence="4 5" key="1">
    <citation type="submission" date="2017-03" db="EMBL/GenBank/DDBJ databases">
        <title>Genome Survey of Euroglyphus maynei.</title>
        <authorList>
            <person name="Arlian L.G."/>
            <person name="Morgan M.S."/>
            <person name="Rider S.D."/>
        </authorList>
    </citation>
    <scope>NUCLEOTIDE SEQUENCE [LARGE SCALE GENOMIC DNA]</scope>
    <source>
        <strain evidence="4">Arlian Lab</strain>
        <tissue evidence="4">Whole body</tissue>
    </source>
</reference>
<evidence type="ECO:0000256" key="2">
    <source>
        <dbReference type="SAM" id="MobiDB-lite"/>
    </source>
</evidence>
<feature type="coiled-coil region" evidence="1">
    <location>
        <begin position="143"/>
        <end position="213"/>
    </location>
</feature>
<dbReference type="CDD" id="cd21387">
    <property type="entry name" value="GAT_Hrs"/>
    <property type="match status" value="1"/>
</dbReference>
<dbReference type="AlphaFoldDB" id="A0A1Y3BNI7"/>
<feature type="region of interest" description="Disordered" evidence="2">
    <location>
        <begin position="323"/>
        <end position="385"/>
    </location>
</feature>
<dbReference type="GO" id="GO:0032456">
    <property type="term" value="P:endocytic recycling"/>
    <property type="evidence" value="ECO:0007669"/>
    <property type="project" value="TreeGrafter"/>
</dbReference>
<keyword evidence="5" id="KW-1185">Reference proteome</keyword>
<feature type="compositionally biased region" description="Low complexity" evidence="2">
    <location>
        <begin position="323"/>
        <end position="344"/>
    </location>
</feature>
<dbReference type="PANTHER" id="PTHR46275">
    <property type="entry name" value="HEPATOCYTE GROWTH FACTOR-REGULATED TYROSINE KINASE SUBSTRATE"/>
    <property type="match status" value="1"/>
</dbReference>
<dbReference type="GO" id="GO:0043130">
    <property type="term" value="F:ubiquitin binding"/>
    <property type="evidence" value="ECO:0007669"/>
    <property type="project" value="TreeGrafter"/>
</dbReference>
<feature type="region of interest" description="Disordered" evidence="2">
    <location>
        <begin position="1"/>
        <end position="69"/>
    </location>
</feature>
<protein>
    <recommendedName>
        <fullName evidence="3">Hepatocyte growth factor-regulated tyrosine kinase substrate helical domain-containing protein</fullName>
    </recommendedName>
</protein>
<evidence type="ECO:0000313" key="4">
    <source>
        <dbReference type="EMBL" id="OTF81498.1"/>
    </source>
</evidence>
<feature type="compositionally biased region" description="Pro residues" evidence="2">
    <location>
        <begin position="287"/>
        <end position="299"/>
    </location>
</feature>
<dbReference type="InterPro" id="IPR017073">
    <property type="entry name" value="HGS/VPS27"/>
</dbReference>
<evidence type="ECO:0000259" key="3">
    <source>
        <dbReference type="Pfam" id="PF12210"/>
    </source>
</evidence>
<dbReference type="GO" id="GO:0031623">
    <property type="term" value="P:receptor internalization"/>
    <property type="evidence" value="ECO:0007669"/>
    <property type="project" value="TreeGrafter"/>
</dbReference>
<comment type="caution">
    <text evidence="4">The sequence shown here is derived from an EMBL/GenBank/DDBJ whole genome shotgun (WGS) entry which is preliminary data.</text>
</comment>
<dbReference type="Gene3D" id="1.20.5.1940">
    <property type="match status" value="1"/>
</dbReference>
<dbReference type="Proteomes" id="UP000194236">
    <property type="component" value="Unassembled WGS sequence"/>
</dbReference>
<keyword evidence="1" id="KW-0175">Coiled coil</keyword>
<evidence type="ECO:0000313" key="5">
    <source>
        <dbReference type="Proteomes" id="UP000194236"/>
    </source>
</evidence>
<dbReference type="OrthoDB" id="957735at2759"/>
<dbReference type="PANTHER" id="PTHR46275:SF1">
    <property type="entry name" value="HEPATOCYTE GROWTH FACTOR-REGULATED TYROSINE KINASE SUBSTRATE"/>
    <property type="match status" value="1"/>
</dbReference>
<gene>
    <name evidence="4" type="ORF">BLA29_004661</name>
</gene>
<proteinExistence type="predicted"/>
<dbReference type="GO" id="GO:0005769">
    <property type="term" value="C:early endosome"/>
    <property type="evidence" value="ECO:0007669"/>
    <property type="project" value="TreeGrafter"/>
</dbReference>
<sequence length="397" mass="45409">SSSTAAKTDLDIENEDPELARYLNREYWEQRSQSFGDYEPSPSPSAPTPTSSSNSSAATKVDNESKLSSQNKFALQDDAELENFMKNLQSTIEIFVNRLQSNKLRGRPITNDSGVQALFMNLTNMHSHLMMYMQQTSESRSNCERLQDKIQQIRDARAALDALRDEHREQLKRAAIEAERLRQQQMAQKLDIMRKQKQQYLQYQRELAIQRMQEQERELMMRTELLKFGTTNPASIPQPQMQWNSTAAMSPYHPHQQTYHNGNYQPATSHPHGMMVANQPPSQMMAQPPPPPTQFPPASMPDQTGGVQNSMIPQHSYYIPQPQHQQPAVAPTGYMPQQQQQQSQTIVTNNGYPPVQYGVGGMQQQPPPQSQQHPEQPQQQPEPIKEQVKEELLINFD</sequence>
<dbReference type="Pfam" id="PF12210">
    <property type="entry name" value="Hrs_helical"/>
    <property type="match status" value="1"/>
</dbReference>
<feature type="compositionally biased region" description="Low complexity" evidence="2">
    <location>
        <begin position="370"/>
        <end position="382"/>
    </location>
</feature>
<dbReference type="InterPro" id="IPR024641">
    <property type="entry name" value="HRS_helical"/>
</dbReference>
<name>A0A1Y3BNI7_EURMA</name>
<organism evidence="4 5">
    <name type="scientific">Euroglyphus maynei</name>
    <name type="common">Mayne's house dust mite</name>
    <dbReference type="NCBI Taxonomy" id="6958"/>
    <lineage>
        <taxon>Eukaryota</taxon>
        <taxon>Metazoa</taxon>
        <taxon>Ecdysozoa</taxon>
        <taxon>Arthropoda</taxon>
        <taxon>Chelicerata</taxon>
        <taxon>Arachnida</taxon>
        <taxon>Acari</taxon>
        <taxon>Acariformes</taxon>
        <taxon>Sarcoptiformes</taxon>
        <taxon>Astigmata</taxon>
        <taxon>Psoroptidia</taxon>
        <taxon>Analgoidea</taxon>
        <taxon>Pyroglyphidae</taxon>
        <taxon>Pyroglyphinae</taxon>
        <taxon>Euroglyphus</taxon>
    </lineage>
</organism>